<gene>
    <name evidence="1" type="ORF">H9716_10015</name>
</gene>
<dbReference type="Proteomes" id="UP000886804">
    <property type="component" value="Unassembled WGS sequence"/>
</dbReference>
<sequence>MRELLDDLMTALTDLLQCGSASCPPETGERFQRLGERCERTGLHTGGAGMKEIGELLEGQRHVQEKDPEPLTRAVCRMVRYVELCREKISLDLVEENWKKEERGNAE</sequence>
<protein>
    <submittedName>
        <fullName evidence="1">Uncharacterized protein</fullName>
    </submittedName>
</protein>
<reference evidence="1" key="2">
    <citation type="submission" date="2021-04" db="EMBL/GenBank/DDBJ databases">
        <authorList>
            <person name="Gilroy R."/>
        </authorList>
    </citation>
    <scope>NUCLEOTIDE SEQUENCE</scope>
    <source>
        <strain evidence="1">CHK188-4685</strain>
    </source>
</reference>
<accession>A0A9D2L8Y2</accession>
<dbReference type="AlphaFoldDB" id="A0A9D2L8Y2"/>
<reference evidence="1" key="1">
    <citation type="journal article" date="2021" name="PeerJ">
        <title>Extensive microbial diversity within the chicken gut microbiome revealed by metagenomics and culture.</title>
        <authorList>
            <person name="Gilroy R."/>
            <person name="Ravi A."/>
            <person name="Getino M."/>
            <person name="Pursley I."/>
            <person name="Horton D.L."/>
            <person name="Alikhan N.F."/>
            <person name="Baker D."/>
            <person name="Gharbi K."/>
            <person name="Hall N."/>
            <person name="Watson M."/>
            <person name="Adriaenssens E.M."/>
            <person name="Foster-Nyarko E."/>
            <person name="Jarju S."/>
            <person name="Secka A."/>
            <person name="Antonio M."/>
            <person name="Oren A."/>
            <person name="Chaudhuri R.R."/>
            <person name="La Ragione R."/>
            <person name="Hildebrand F."/>
            <person name="Pallen M.J."/>
        </authorList>
    </citation>
    <scope>NUCLEOTIDE SEQUENCE</scope>
    <source>
        <strain evidence="1">CHK188-4685</strain>
    </source>
</reference>
<name>A0A9D2L8Y2_9FIRM</name>
<proteinExistence type="predicted"/>
<dbReference type="EMBL" id="DWYS01000120">
    <property type="protein sequence ID" value="HJB08175.1"/>
    <property type="molecule type" value="Genomic_DNA"/>
</dbReference>
<evidence type="ECO:0000313" key="1">
    <source>
        <dbReference type="EMBL" id="HJB08175.1"/>
    </source>
</evidence>
<organism evidence="1 2">
    <name type="scientific">Candidatus Enterocloster faecavium</name>
    <dbReference type="NCBI Taxonomy" id="2838560"/>
    <lineage>
        <taxon>Bacteria</taxon>
        <taxon>Bacillati</taxon>
        <taxon>Bacillota</taxon>
        <taxon>Clostridia</taxon>
        <taxon>Lachnospirales</taxon>
        <taxon>Lachnospiraceae</taxon>
        <taxon>Enterocloster</taxon>
    </lineage>
</organism>
<comment type="caution">
    <text evidence="1">The sequence shown here is derived from an EMBL/GenBank/DDBJ whole genome shotgun (WGS) entry which is preliminary data.</text>
</comment>
<evidence type="ECO:0000313" key="2">
    <source>
        <dbReference type="Proteomes" id="UP000886804"/>
    </source>
</evidence>